<dbReference type="RefSeq" id="WP_118942568.1">
    <property type="nucleotide sequence ID" value="NZ_CP032125.1"/>
</dbReference>
<dbReference type="SUPFAM" id="SSF101307">
    <property type="entry name" value="YutG-like"/>
    <property type="match status" value="1"/>
</dbReference>
<protein>
    <recommendedName>
        <fullName evidence="1">Phosphatidylglycerophosphatase A</fullName>
        <ecNumber evidence="1">3.1.3.27</ecNumber>
    </recommendedName>
    <alternativeName>
        <fullName evidence="1">Phosphatidylglycerolphosphate phosphatase A</fullName>
    </alternativeName>
</protein>
<sequence length="164" mass="17575">MSKLIATFFYVGLIRPAPGTWGSAAAIPVGYLIHVAGGFPALLVATVAVFFIGWWATSEETKGKENHDPSEIVIDEVAGQWIALLPVSGGLWFAGVDPWLFPYPGWVTAFLMFRLFDIWKPGPVGWADRKSTALGVMLDDVIAGLMAAVVVLAAAAFSHGVLMQ</sequence>
<keyword evidence="1" id="KW-0460">Magnesium</keyword>
<feature type="transmembrane region" description="Helical" evidence="2">
    <location>
        <begin position="77"/>
        <end position="95"/>
    </location>
</feature>
<dbReference type="InterPro" id="IPR036681">
    <property type="entry name" value="PgpA-like_sf"/>
</dbReference>
<dbReference type="AlphaFoldDB" id="A0A347UGD4"/>
<name>A0A347UGD4_9RHOB</name>
<keyword evidence="2" id="KW-1133">Transmembrane helix</keyword>
<comment type="pathway">
    <text evidence="1">Phospholipid metabolism; phosphatidylglycerol biosynthesis; phosphatidylglycerol from CDP-diacylglycerol: step 2/2.</text>
</comment>
<dbReference type="CDD" id="cd06971">
    <property type="entry name" value="PgpA"/>
    <property type="match status" value="1"/>
</dbReference>
<dbReference type="KEGG" id="pamo:BAR1_08190"/>
<feature type="transmembrane region" description="Helical" evidence="2">
    <location>
        <begin position="140"/>
        <end position="162"/>
    </location>
</feature>
<evidence type="ECO:0000313" key="5">
    <source>
        <dbReference type="Proteomes" id="UP000261704"/>
    </source>
</evidence>
<evidence type="ECO:0000259" key="3">
    <source>
        <dbReference type="Pfam" id="PF04608"/>
    </source>
</evidence>
<evidence type="ECO:0000256" key="1">
    <source>
        <dbReference type="PIRNR" id="PIRNR006162"/>
    </source>
</evidence>
<proteinExistence type="predicted"/>
<keyword evidence="1" id="KW-0595">Phospholipid degradation</keyword>
<evidence type="ECO:0000313" key="4">
    <source>
        <dbReference type="EMBL" id="AXX97912.1"/>
    </source>
</evidence>
<dbReference type="GO" id="GO:0008962">
    <property type="term" value="F:phosphatidylglycerophosphatase activity"/>
    <property type="evidence" value="ECO:0007669"/>
    <property type="project" value="UniProtKB-EC"/>
</dbReference>
<feature type="transmembrane region" description="Helical" evidence="2">
    <location>
        <begin position="36"/>
        <end position="56"/>
    </location>
</feature>
<dbReference type="InterPro" id="IPR007686">
    <property type="entry name" value="YutG/PgpA"/>
</dbReference>
<organism evidence="4 5">
    <name type="scientific">Profundibacter amoris</name>
    <dbReference type="NCBI Taxonomy" id="2171755"/>
    <lineage>
        <taxon>Bacteria</taxon>
        <taxon>Pseudomonadati</taxon>
        <taxon>Pseudomonadota</taxon>
        <taxon>Alphaproteobacteria</taxon>
        <taxon>Rhodobacterales</taxon>
        <taxon>Paracoccaceae</taxon>
        <taxon>Profundibacter</taxon>
    </lineage>
</organism>
<dbReference type="GO" id="GO:0006655">
    <property type="term" value="P:phosphatidylglycerol biosynthetic process"/>
    <property type="evidence" value="ECO:0007669"/>
    <property type="project" value="UniProtKB-UniPathway"/>
</dbReference>
<dbReference type="PANTHER" id="PTHR36305">
    <property type="entry name" value="PHOSPHATIDYLGLYCEROPHOSPHATASE A"/>
    <property type="match status" value="1"/>
</dbReference>
<dbReference type="OrthoDB" id="9804091at2"/>
<dbReference type="GO" id="GO:0009395">
    <property type="term" value="P:phospholipid catabolic process"/>
    <property type="evidence" value="ECO:0007669"/>
    <property type="project" value="UniProtKB-KW"/>
</dbReference>
<keyword evidence="1" id="KW-1003">Cell membrane</keyword>
<accession>A0A347UGD4</accession>
<keyword evidence="1" id="KW-0378">Hydrolase</keyword>
<keyword evidence="5" id="KW-1185">Reference proteome</keyword>
<comment type="cofactor">
    <cofactor evidence="1">
        <name>Mg(2+)</name>
        <dbReference type="ChEBI" id="CHEBI:18420"/>
    </cofactor>
</comment>
<keyword evidence="1" id="KW-0442">Lipid degradation</keyword>
<keyword evidence="1" id="KW-1208">Phospholipid metabolism</keyword>
<comment type="function">
    <text evidence="1">Lipid phosphatase which dephosphorylates phosphatidylglycerophosphate (PGP) to phosphatidylglycerol (PG).</text>
</comment>
<comment type="catalytic activity">
    <reaction evidence="1">
        <text>a 1,2-diacyl-sn-glycero-3-phospho-(1'-sn-glycero-3'-phosphate) + H2O = a 1,2-diacyl-sn-glycero-3-phospho-(1'-sn-glycerol) + phosphate</text>
        <dbReference type="Rhea" id="RHEA:33751"/>
        <dbReference type="ChEBI" id="CHEBI:15377"/>
        <dbReference type="ChEBI" id="CHEBI:43474"/>
        <dbReference type="ChEBI" id="CHEBI:60110"/>
        <dbReference type="ChEBI" id="CHEBI:64716"/>
        <dbReference type="EC" id="3.1.3.27"/>
    </reaction>
</comment>
<keyword evidence="1" id="KW-0997">Cell inner membrane</keyword>
<dbReference type="GO" id="GO:0005886">
    <property type="term" value="C:plasma membrane"/>
    <property type="evidence" value="ECO:0007669"/>
    <property type="project" value="UniProtKB-SubCell"/>
</dbReference>
<keyword evidence="1 2" id="KW-0812">Transmembrane</keyword>
<reference evidence="4 5" key="1">
    <citation type="submission" date="2018-09" db="EMBL/GenBank/DDBJ databases">
        <title>Profundibacter amoris BAR1 gen. nov., sp. nov., a new member of the Roseobacter clade isolated at Lokis Castle Vent Field on the Arctic Mid-Oceanic Ridge.</title>
        <authorList>
            <person name="Le Moine Bauer S."/>
            <person name="Sjoeberg A.G."/>
            <person name="L'Haridon S."/>
            <person name="Stokke R."/>
            <person name="Roalkvam I."/>
            <person name="Steen I.H."/>
            <person name="Dahle H."/>
        </authorList>
    </citation>
    <scope>NUCLEOTIDE SEQUENCE [LARGE SCALE GENOMIC DNA]</scope>
    <source>
        <strain evidence="4 5">BAR1</strain>
    </source>
</reference>
<feature type="domain" description="YutG/PgpA" evidence="3">
    <location>
        <begin position="4"/>
        <end position="154"/>
    </location>
</feature>
<dbReference type="GO" id="GO:0046872">
    <property type="term" value="F:metal ion binding"/>
    <property type="evidence" value="ECO:0007669"/>
    <property type="project" value="UniProtKB-KW"/>
</dbReference>
<dbReference type="InterPro" id="IPR026037">
    <property type="entry name" value="PgpA"/>
</dbReference>
<dbReference type="PANTHER" id="PTHR36305:SF1">
    <property type="entry name" value="PHOSPHATIDYLGLYCEROPHOSPHATASE A"/>
    <property type="match status" value="1"/>
</dbReference>
<dbReference type="PIRSF" id="PIRSF006162">
    <property type="entry name" value="PgpA"/>
    <property type="match status" value="1"/>
</dbReference>
<comment type="subcellular location">
    <subcellularLocation>
        <location evidence="1">Cell inner membrane</location>
        <topology evidence="1">Multi-pass membrane protein</topology>
    </subcellularLocation>
</comment>
<dbReference type="UniPathway" id="UPA00084">
    <property type="reaction ID" value="UER00504"/>
</dbReference>
<dbReference type="EMBL" id="CP032125">
    <property type="protein sequence ID" value="AXX97912.1"/>
    <property type="molecule type" value="Genomic_DNA"/>
</dbReference>
<evidence type="ECO:0000256" key="2">
    <source>
        <dbReference type="SAM" id="Phobius"/>
    </source>
</evidence>
<keyword evidence="1" id="KW-0443">Lipid metabolism</keyword>
<keyword evidence="1" id="KW-0479">Metal-binding</keyword>
<keyword evidence="1 2" id="KW-0472">Membrane</keyword>
<gene>
    <name evidence="4" type="ORF">BAR1_08190</name>
</gene>
<dbReference type="Pfam" id="PF04608">
    <property type="entry name" value="PgpA"/>
    <property type="match status" value="1"/>
</dbReference>
<dbReference type="EC" id="3.1.3.27" evidence="1"/>
<dbReference type="Proteomes" id="UP000261704">
    <property type="component" value="Chromosome"/>
</dbReference>